<evidence type="ECO:0000313" key="2">
    <source>
        <dbReference type="EnsemblMetazoa" id="GPPI046075-PA"/>
    </source>
</evidence>
<dbReference type="AlphaFoldDB" id="A0A1B0C0P8"/>
<proteinExistence type="predicted"/>
<feature type="compositionally biased region" description="Basic and acidic residues" evidence="1">
    <location>
        <begin position="99"/>
        <end position="109"/>
    </location>
</feature>
<dbReference type="EnsemblMetazoa" id="GPPI046075-RA">
    <property type="protein sequence ID" value="GPPI046075-PA"/>
    <property type="gene ID" value="GPPI046075"/>
</dbReference>
<dbReference type="Proteomes" id="UP000092460">
    <property type="component" value="Unassembled WGS sequence"/>
</dbReference>
<protein>
    <submittedName>
        <fullName evidence="2">Uncharacterized protein</fullName>
    </submittedName>
</protein>
<dbReference type="EMBL" id="JXJN01023725">
    <property type="status" value="NOT_ANNOTATED_CDS"/>
    <property type="molecule type" value="Genomic_DNA"/>
</dbReference>
<dbReference type="STRING" id="67801.A0A1B0C0P8"/>
<evidence type="ECO:0000256" key="1">
    <source>
        <dbReference type="SAM" id="MobiDB-lite"/>
    </source>
</evidence>
<sequence>MSTQPDSLPADVASPDLAIIEDDLNLEELMKQKALLQARLGAYMSDTEGDDSRSQREMEHTLPVKCTENNESDVILLDDSSGDRCTPERFDRQQNTVRQMDESGEKRTAHETSPLYAKVFFKHVNFFFLYIFICLNWIKGQYKELGGRLCKELNRTMSVKKTIKEQPYRDRKIEESIRLEMEAFCGFEEGATGESATIDEPLDHSSASSTVLTRNNKEVGLSVSGVGKQNSITLFLPMRFTDAVADCAAGALLLLKENVLRFTAFSTDGLAKPKLFTGESVSLVFSETKLKVVVALIFTAFASCDLSFTPKPKPFTLLSVSFELVSEIGGITVTLSTVVAFIFEPLNWNVFGGVIVAFVTPEPYSERLSVNFENSMLDSALEVNENEGVIALNSPLWLLWGPCMCLEILVPEEKLLDARVLVGPFADTGSFEMNAKGGVLEVPVSLHRPAKEPNIPLVESAPSVGFVMLT</sequence>
<feature type="region of interest" description="Disordered" evidence="1">
    <location>
        <begin position="87"/>
        <end position="109"/>
    </location>
</feature>
<name>A0A1B0C0P8_9MUSC</name>
<organism evidence="2 3">
    <name type="scientific">Glossina palpalis gambiensis</name>
    <dbReference type="NCBI Taxonomy" id="67801"/>
    <lineage>
        <taxon>Eukaryota</taxon>
        <taxon>Metazoa</taxon>
        <taxon>Ecdysozoa</taxon>
        <taxon>Arthropoda</taxon>
        <taxon>Hexapoda</taxon>
        <taxon>Insecta</taxon>
        <taxon>Pterygota</taxon>
        <taxon>Neoptera</taxon>
        <taxon>Endopterygota</taxon>
        <taxon>Diptera</taxon>
        <taxon>Brachycera</taxon>
        <taxon>Muscomorpha</taxon>
        <taxon>Hippoboscoidea</taxon>
        <taxon>Glossinidae</taxon>
        <taxon>Glossina</taxon>
    </lineage>
</organism>
<reference evidence="2" key="2">
    <citation type="submission" date="2020-05" db="UniProtKB">
        <authorList>
            <consortium name="EnsemblMetazoa"/>
        </authorList>
    </citation>
    <scope>IDENTIFICATION</scope>
    <source>
        <strain evidence="2">IAEA</strain>
    </source>
</reference>
<reference evidence="3" key="1">
    <citation type="submission" date="2015-01" db="EMBL/GenBank/DDBJ databases">
        <authorList>
            <person name="Aksoy S."/>
            <person name="Warren W."/>
            <person name="Wilson R.K."/>
        </authorList>
    </citation>
    <scope>NUCLEOTIDE SEQUENCE [LARGE SCALE GENOMIC DNA]</scope>
    <source>
        <strain evidence="3">IAEA</strain>
    </source>
</reference>
<keyword evidence="3" id="KW-1185">Reference proteome</keyword>
<accession>A0A1B0C0P8</accession>
<evidence type="ECO:0000313" key="3">
    <source>
        <dbReference type="Proteomes" id="UP000092460"/>
    </source>
</evidence>
<dbReference type="VEuPathDB" id="VectorBase:GPPI046075"/>